<dbReference type="RefSeq" id="WP_091460325.1">
    <property type="nucleotide sequence ID" value="NZ_FMHU01000002.1"/>
</dbReference>
<dbReference type="PANTHER" id="PTHR11319:SF35">
    <property type="entry name" value="OUTER MEMBRANE PROTEIN PMPC-RELATED"/>
    <property type="match status" value="1"/>
</dbReference>
<sequence length="551" mass="55854">MSNYLSNNEASDRAAVARRRRRLWLASGVAGLTGVVSIAAVGVAATAGAVGAGGLSWSAAQQAITGGDQGQPGKGSKESPEGRNGKDDKSGKDDKKGSGRDHERGKEVPCDTDKLIQAIVHANSSDGGLLKLAKGCTYDLSRNQDGNGLPVITEDITLKGDHTTISREATADYFRILNVGAGGHLTLKGLTIKGGQTSQYLTAPTPEAVWSLYSNSVEMTRAAAAGKPVEQAAVGADKVRTTKKAVVKATPRAGVARPLVEEPGVADGAGILVQPGGSADIVDTAIVHNHSGGNGGGLANFGTTKLSHSTVAHNSAFFFGGGILNAGLLKVTDSKVSDNSAIIGGAGIANGAPRIFDEDIDAGTILLEKTKITENETLGFGGGLLDIGGTTNAHYTQFSGNSALLAGGGVAAIDAQVTLSHTTVDKNSTAGVGGGLAVAFDSAVTLDNVAVKENKAGFFGGGIFNTLSVVTIRHSHITGNEAVGPFGVGGGIFNIFGRVTLDSSKVTHNFARLTGGGIFTFPNGVEVDEESAITANRPNNCAGSPVPNCFG</sequence>
<evidence type="ECO:0008006" key="5">
    <source>
        <dbReference type="Google" id="ProtNLM"/>
    </source>
</evidence>
<name>A0A1C6S4F9_9ACTN</name>
<dbReference type="SUPFAM" id="SSF51126">
    <property type="entry name" value="Pectin lyase-like"/>
    <property type="match status" value="1"/>
</dbReference>
<evidence type="ECO:0000256" key="2">
    <source>
        <dbReference type="SAM" id="Phobius"/>
    </source>
</evidence>
<organism evidence="3 4">
    <name type="scientific">Micromonospora inyonensis</name>
    <dbReference type="NCBI Taxonomy" id="47866"/>
    <lineage>
        <taxon>Bacteria</taxon>
        <taxon>Bacillati</taxon>
        <taxon>Actinomycetota</taxon>
        <taxon>Actinomycetes</taxon>
        <taxon>Micromonosporales</taxon>
        <taxon>Micromonosporaceae</taxon>
        <taxon>Micromonospora</taxon>
    </lineage>
</organism>
<keyword evidence="2" id="KW-1133">Transmembrane helix</keyword>
<feature type="compositionally biased region" description="Basic and acidic residues" evidence="1">
    <location>
        <begin position="75"/>
        <end position="110"/>
    </location>
</feature>
<feature type="region of interest" description="Disordered" evidence="1">
    <location>
        <begin position="64"/>
        <end position="110"/>
    </location>
</feature>
<dbReference type="EMBL" id="FMHU01000002">
    <property type="protein sequence ID" value="SCL24346.1"/>
    <property type="molecule type" value="Genomic_DNA"/>
</dbReference>
<keyword evidence="4" id="KW-1185">Reference proteome</keyword>
<dbReference type="PANTHER" id="PTHR11319">
    <property type="entry name" value="G PROTEIN-COUPLED RECEPTOR-RELATED"/>
    <property type="match status" value="1"/>
</dbReference>
<dbReference type="AlphaFoldDB" id="A0A1C6S4F9"/>
<proteinExistence type="predicted"/>
<dbReference type="InterPro" id="IPR011050">
    <property type="entry name" value="Pectin_lyase_fold/virulence"/>
</dbReference>
<feature type="transmembrane region" description="Helical" evidence="2">
    <location>
        <begin position="23"/>
        <end position="45"/>
    </location>
</feature>
<evidence type="ECO:0000313" key="3">
    <source>
        <dbReference type="EMBL" id="SCL24346.1"/>
    </source>
</evidence>
<dbReference type="STRING" id="47866.GA0074694_3905"/>
<protein>
    <recommendedName>
        <fullName evidence="5">Polymorphic outer membrane protein repeat-containing protein</fullName>
    </recommendedName>
</protein>
<accession>A0A1C6S4F9</accession>
<keyword evidence="2" id="KW-0472">Membrane</keyword>
<dbReference type="Proteomes" id="UP000198906">
    <property type="component" value="Unassembled WGS sequence"/>
</dbReference>
<gene>
    <name evidence="3" type="ORF">GA0074694_3905</name>
</gene>
<reference evidence="4" key="1">
    <citation type="submission" date="2016-06" db="EMBL/GenBank/DDBJ databases">
        <authorList>
            <person name="Varghese N."/>
        </authorList>
    </citation>
    <scope>NUCLEOTIDE SEQUENCE [LARGE SCALE GENOMIC DNA]</scope>
    <source>
        <strain evidence="4">DSM 46123</strain>
    </source>
</reference>
<evidence type="ECO:0000313" key="4">
    <source>
        <dbReference type="Proteomes" id="UP000198906"/>
    </source>
</evidence>
<evidence type="ECO:0000256" key="1">
    <source>
        <dbReference type="SAM" id="MobiDB-lite"/>
    </source>
</evidence>
<keyword evidence="2" id="KW-0812">Transmembrane</keyword>